<evidence type="ECO:0000256" key="3">
    <source>
        <dbReference type="ARBA" id="ARBA00022692"/>
    </source>
</evidence>
<feature type="transmembrane region" description="Helical" evidence="6">
    <location>
        <begin position="137"/>
        <end position="154"/>
    </location>
</feature>
<keyword evidence="4 6" id="KW-1133">Transmembrane helix</keyword>
<dbReference type="Proteomes" id="UP000199584">
    <property type="component" value="Unassembled WGS sequence"/>
</dbReference>
<feature type="transmembrane region" description="Helical" evidence="6">
    <location>
        <begin position="160"/>
        <end position="183"/>
    </location>
</feature>
<keyword evidence="3 6" id="KW-0812">Transmembrane</keyword>
<comment type="similarity">
    <text evidence="2">Belongs to the EamA transporter family.</text>
</comment>
<gene>
    <name evidence="8" type="ORF">SAMN05660706_12225</name>
</gene>
<dbReference type="RefSeq" id="WP_092485017.1">
    <property type="nucleotide sequence ID" value="NZ_FOYM01000022.1"/>
</dbReference>
<feature type="domain" description="EamA" evidence="7">
    <location>
        <begin position="159"/>
        <end position="291"/>
    </location>
</feature>
<evidence type="ECO:0000256" key="1">
    <source>
        <dbReference type="ARBA" id="ARBA00004141"/>
    </source>
</evidence>
<keyword evidence="9" id="KW-1185">Reference proteome</keyword>
<protein>
    <submittedName>
        <fullName evidence="8">Threonine/homoserine efflux transporter RhtA</fullName>
    </submittedName>
</protein>
<keyword evidence="5 6" id="KW-0472">Membrane</keyword>
<dbReference type="PANTHER" id="PTHR32322">
    <property type="entry name" value="INNER MEMBRANE TRANSPORTER"/>
    <property type="match status" value="1"/>
</dbReference>
<feature type="transmembrane region" description="Helical" evidence="6">
    <location>
        <begin position="190"/>
        <end position="208"/>
    </location>
</feature>
<dbReference type="GO" id="GO:0016020">
    <property type="term" value="C:membrane"/>
    <property type="evidence" value="ECO:0007669"/>
    <property type="project" value="UniProtKB-SubCell"/>
</dbReference>
<dbReference type="STRING" id="39060.SAMN05660706_12225"/>
<comment type="subcellular location">
    <subcellularLocation>
        <location evidence="1">Membrane</location>
        <topology evidence="1">Multi-pass membrane protein</topology>
    </subcellularLocation>
</comment>
<dbReference type="AlphaFoldDB" id="A0A1I6DZY6"/>
<evidence type="ECO:0000256" key="4">
    <source>
        <dbReference type="ARBA" id="ARBA00022989"/>
    </source>
</evidence>
<dbReference type="OrthoDB" id="9808556at2"/>
<evidence type="ECO:0000313" key="8">
    <source>
        <dbReference type="EMBL" id="SFR10995.1"/>
    </source>
</evidence>
<evidence type="ECO:0000256" key="2">
    <source>
        <dbReference type="ARBA" id="ARBA00007362"/>
    </source>
</evidence>
<feature type="transmembrane region" description="Helical" evidence="6">
    <location>
        <begin position="49"/>
        <end position="65"/>
    </location>
</feature>
<proteinExistence type="inferred from homology"/>
<feature type="domain" description="EamA" evidence="7">
    <location>
        <begin position="15"/>
        <end position="149"/>
    </location>
</feature>
<sequence>MTQTITTEKKGKESTGILLVLVATISLSTEAIAAKIAYREGAGVMTTLFLRYAVAAFFFWAEMIISKRPWKLSRSRITSVAALALGGQSVTVLCLFYAFKYIPAAMAILFLYVYPTIVTLLSYFLLKEPLTWRKMTALFMTLAGCTVILGQPVHGLDPRGVILALGAAVMNAIFLVGSTRLLADIPVPVYNAYMTGIVALFFLGLGSIKGALNFSLNLQAWEAVLFLGLICTVLSLAALFRGVEIIGASRAAIISTFEPVSTALLGFWLLQETLTGWQLLGGALVVTGVMLQSRE</sequence>
<feature type="transmembrane region" description="Helical" evidence="6">
    <location>
        <begin position="252"/>
        <end position="270"/>
    </location>
</feature>
<feature type="transmembrane region" description="Helical" evidence="6">
    <location>
        <begin position="105"/>
        <end position="125"/>
    </location>
</feature>
<evidence type="ECO:0000256" key="6">
    <source>
        <dbReference type="SAM" id="Phobius"/>
    </source>
</evidence>
<dbReference type="Pfam" id="PF00892">
    <property type="entry name" value="EamA"/>
    <property type="match status" value="2"/>
</dbReference>
<dbReference type="InterPro" id="IPR037185">
    <property type="entry name" value="EmrE-like"/>
</dbReference>
<name>A0A1I6DZY6_9FIRM</name>
<dbReference type="EMBL" id="FOYM01000022">
    <property type="protein sequence ID" value="SFR10995.1"/>
    <property type="molecule type" value="Genomic_DNA"/>
</dbReference>
<evidence type="ECO:0000259" key="7">
    <source>
        <dbReference type="Pfam" id="PF00892"/>
    </source>
</evidence>
<feature type="transmembrane region" description="Helical" evidence="6">
    <location>
        <begin position="77"/>
        <end position="99"/>
    </location>
</feature>
<organism evidence="8 9">
    <name type="scientific">Desulfoscipio geothermicus DSM 3669</name>
    <dbReference type="NCBI Taxonomy" id="1121426"/>
    <lineage>
        <taxon>Bacteria</taxon>
        <taxon>Bacillati</taxon>
        <taxon>Bacillota</taxon>
        <taxon>Clostridia</taxon>
        <taxon>Eubacteriales</taxon>
        <taxon>Desulfallaceae</taxon>
        <taxon>Desulfoscipio</taxon>
    </lineage>
</organism>
<dbReference type="InterPro" id="IPR050638">
    <property type="entry name" value="AA-Vitamin_Transporters"/>
</dbReference>
<dbReference type="PANTHER" id="PTHR32322:SF2">
    <property type="entry name" value="EAMA DOMAIN-CONTAINING PROTEIN"/>
    <property type="match status" value="1"/>
</dbReference>
<dbReference type="Gene3D" id="1.10.3730.20">
    <property type="match status" value="1"/>
</dbReference>
<evidence type="ECO:0000313" key="9">
    <source>
        <dbReference type="Proteomes" id="UP000199584"/>
    </source>
</evidence>
<dbReference type="InterPro" id="IPR000620">
    <property type="entry name" value="EamA_dom"/>
</dbReference>
<dbReference type="SUPFAM" id="SSF103481">
    <property type="entry name" value="Multidrug resistance efflux transporter EmrE"/>
    <property type="match status" value="2"/>
</dbReference>
<feature type="transmembrane region" description="Helical" evidence="6">
    <location>
        <begin position="276"/>
        <end position="293"/>
    </location>
</feature>
<accession>A0A1I6DZY6</accession>
<evidence type="ECO:0000256" key="5">
    <source>
        <dbReference type="ARBA" id="ARBA00023136"/>
    </source>
</evidence>
<reference evidence="9" key="1">
    <citation type="submission" date="2016-10" db="EMBL/GenBank/DDBJ databases">
        <authorList>
            <person name="Varghese N."/>
            <person name="Submissions S."/>
        </authorList>
    </citation>
    <scope>NUCLEOTIDE SEQUENCE [LARGE SCALE GENOMIC DNA]</scope>
    <source>
        <strain evidence="9">DSM 3669</strain>
    </source>
</reference>
<feature type="transmembrane region" description="Helical" evidence="6">
    <location>
        <begin position="220"/>
        <end position="240"/>
    </location>
</feature>